<dbReference type="InterPro" id="IPR032676">
    <property type="entry name" value="YkuD_2"/>
</dbReference>
<comment type="caution">
    <text evidence="1">The sequence shown here is derived from an EMBL/GenBank/DDBJ whole genome shotgun (WGS) entry which is preliminary data.</text>
</comment>
<protein>
    <submittedName>
        <fullName evidence="1">Murein L,D-transpeptidase catalytic domain family protein</fullName>
    </submittedName>
</protein>
<dbReference type="PANTHER" id="PTHR38477:SF1">
    <property type="entry name" value="MUREIN L,D-TRANSPEPTIDASE CATALYTIC DOMAIN FAMILY PROTEIN"/>
    <property type="match status" value="1"/>
</dbReference>
<dbReference type="EMBL" id="JAJNEC010000004">
    <property type="protein sequence ID" value="MCD2422387.1"/>
    <property type="molecule type" value="Genomic_DNA"/>
</dbReference>
<dbReference type="Proteomes" id="UP001199816">
    <property type="component" value="Unassembled WGS sequence"/>
</dbReference>
<name>A0ABS8PPZ1_9BACT</name>
<reference evidence="1 2" key="1">
    <citation type="submission" date="2021-11" db="EMBL/GenBank/DDBJ databases">
        <title>Genomic of Niabella pedocola.</title>
        <authorList>
            <person name="Wu T."/>
        </authorList>
    </citation>
    <scope>NUCLEOTIDE SEQUENCE [LARGE SCALE GENOMIC DNA]</scope>
    <source>
        <strain evidence="1 2">JCM 31011</strain>
    </source>
</reference>
<accession>A0ABS8PPZ1</accession>
<evidence type="ECO:0000313" key="2">
    <source>
        <dbReference type="Proteomes" id="UP001199816"/>
    </source>
</evidence>
<dbReference type="RefSeq" id="WP_231003336.1">
    <property type="nucleotide sequence ID" value="NZ_JAJNEC010000004.1"/>
</dbReference>
<evidence type="ECO:0000313" key="1">
    <source>
        <dbReference type="EMBL" id="MCD2422387.1"/>
    </source>
</evidence>
<keyword evidence="2" id="KW-1185">Reference proteome</keyword>
<proteinExistence type="predicted"/>
<sequence length="249" mass="27628">MMRIFIAKKLIALVVLIVAVTNISWHAPAVAPVSEKISSVPMYRMSFGWKANRHQLVYDSLHLDLKGLSEQAFTYALEGLEELKEEGKVLNDSVITIVDFDQPSVNKRMYILDVKNYKLLFNTWAAHGRKSGTLVATSFSNTMSSNKSSLGFYLTDAPYFGGNGYSLKLKGLEPGLNDRALQRAIVLHGAPYVSQSSINELGYLGRSFGCPAVPVELSRPIIETIRDGSVLFIYNSSYQPKFFYARAAG</sequence>
<dbReference type="Pfam" id="PF13645">
    <property type="entry name" value="YkuD_2"/>
    <property type="match status" value="1"/>
</dbReference>
<dbReference type="PANTHER" id="PTHR38477">
    <property type="entry name" value="HYPOTHETICAL EXPORTED PROTEIN"/>
    <property type="match status" value="1"/>
</dbReference>
<organism evidence="1 2">
    <name type="scientific">Niabella pedocola</name>
    <dbReference type="NCBI Taxonomy" id="1752077"/>
    <lineage>
        <taxon>Bacteria</taxon>
        <taxon>Pseudomonadati</taxon>
        <taxon>Bacteroidota</taxon>
        <taxon>Chitinophagia</taxon>
        <taxon>Chitinophagales</taxon>
        <taxon>Chitinophagaceae</taxon>
        <taxon>Niabella</taxon>
    </lineage>
</organism>
<gene>
    <name evidence="1" type="ORF">LQ567_06405</name>
</gene>